<feature type="domain" description="UPF3" evidence="4">
    <location>
        <begin position="7"/>
        <end position="48"/>
    </location>
</feature>
<dbReference type="EMBL" id="LR721774">
    <property type="protein sequence ID" value="VVV32907.1"/>
    <property type="molecule type" value="Genomic_DNA"/>
</dbReference>
<keyword evidence="3" id="KW-0812">Transmembrane</keyword>
<dbReference type="GO" id="GO:0003729">
    <property type="term" value="F:mRNA binding"/>
    <property type="evidence" value="ECO:0007669"/>
    <property type="project" value="TreeGrafter"/>
</dbReference>
<dbReference type="PANTHER" id="PTHR13112:SF0">
    <property type="entry name" value="FI21285P1"/>
    <property type="match status" value="1"/>
</dbReference>
<sequence length="86" mass="9461">MKDPLDRTKVVLRHLPPSISQAVLMEQVDARFAGRYRWTAFRPGKTRSAFLASLPIFSISSSLAAIVVVVGVRVIAFDVNLRGHGV</sequence>
<dbReference type="GO" id="GO:0045727">
    <property type="term" value="P:positive regulation of translation"/>
    <property type="evidence" value="ECO:0007669"/>
    <property type="project" value="TreeGrafter"/>
</dbReference>
<dbReference type="InterPro" id="IPR012677">
    <property type="entry name" value="Nucleotide-bd_a/b_plait_sf"/>
</dbReference>
<dbReference type="GO" id="GO:0005737">
    <property type="term" value="C:cytoplasm"/>
    <property type="evidence" value="ECO:0007669"/>
    <property type="project" value="TreeGrafter"/>
</dbReference>
<reference evidence="5" key="1">
    <citation type="submission" date="2019-09" db="EMBL/GenBank/DDBJ databases">
        <authorList>
            <person name="Zhang L."/>
        </authorList>
    </citation>
    <scope>NUCLEOTIDE SEQUENCE</scope>
</reference>
<feature type="transmembrane region" description="Helical" evidence="3">
    <location>
        <begin position="49"/>
        <end position="76"/>
    </location>
</feature>
<dbReference type="InterPro" id="IPR039722">
    <property type="entry name" value="Upf3"/>
</dbReference>
<gene>
    <name evidence="5" type="ORF">NYM_LOCUS373</name>
</gene>
<organism evidence="5">
    <name type="scientific">Nymphaea colorata</name>
    <name type="common">pocket water lily</name>
    <dbReference type="NCBI Taxonomy" id="210225"/>
    <lineage>
        <taxon>Eukaryota</taxon>
        <taxon>Viridiplantae</taxon>
        <taxon>Streptophyta</taxon>
        <taxon>Embryophyta</taxon>
        <taxon>Tracheophyta</taxon>
        <taxon>Spermatophyta</taxon>
        <taxon>Magnoliopsida</taxon>
        <taxon>Nymphaeales</taxon>
        <taxon>Nymphaeaceae</taxon>
        <taxon>Nymphaea</taxon>
    </lineage>
</organism>
<evidence type="ECO:0000256" key="1">
    <source>
        <dbReference type="ARBA" id="ARBA00004123"/>
    </source>
</evidence>
<evidence type="ECO:0000313" key="5">
    <source>
        <dbReference type="EMBL" id="VVV32907.1"/>
    </source>
</evidence>
<dbReference type="PANTHER" id="PTHR13112">
    <property type="entry name" value="UPF3 REGULATOR OF NONSENSE TRANSCRIPTS-LIKE PROTEIN"/>
    <property type="match status" value="1"/>
</dbReference>
<comment type="subcellular location">
    <subcellularLocation>
        <location evidence="1">Nucleus</location>
    </subcellularLocation>
</comment>
<dbReference type="AlphaFoldDB" id="A0A5K0UVW6"/>
<dbReference type="GO" id="GO:0005730">
    <property type="term" value="C:nucleolus"/>
    <property type="evidence" value="ECO:0007669"/>
    <property type="project" value="TreeGrafter"/>
</dbReference>
<keyword evidence="3" id="KW-1133">Transmembrane helix</keyword>
<accession>A0A5K0UVW6</accession>
<dbReference type="InterPro" id="IPR005120">
    <property type="entry name" value="UPF3_dom"/>
</dbReference>
<name>A0A5K0UVW6_9MAGN</name>
<evidence type="ECO:0000256" key="3">
    <source>
        <dbReference type="SAM" id="Phobius"/>
    </source>
</evidence>
<evidence type="ECO:0000259" key="4">
    <source>
        <dbReference type="Pfam" id="PF03467"/>
    </source>
</evidence>
<protein>
    <recommendedName>
        <fullName evidence="4">UPF3 domain-containing protein</fullName>
    </recommendedName>
</protein>
<keyword evidence="2" id="KW-0539">Nucleus</keyword>
<dbReference type="Gene3D" id="3.30.70.330">
    <property type="match status" value="1"/>
</dbReference>
<dbReference type="Gramene" id="NC1G0089520.1">
    <property type="protein sequence ID" value="NC1G0089520.1:cds"/>
    <property type="gene ID" value="NC1G0089520"/>
</dbReference>
<dbReference type="GO" id="GO:0000184">
    <property type="term" value="P:nuclear-transcribed mRNA catabolic process, nonsense-mediated decay"/>
    <property type="evidence" value="ECO:0007669"/>
    <property type="project" value="InterPro"/>
</dbReference>
<proteinExistence type="predicted"/>
<keyword evidence="3" id="KW-0472">Membrane</keyword>
<evidence type="ECO:0000256" key="2">
    <source>
        <dbReference type="ARBA" id="ARBA00023242"/>
    </source>
</evidence>
<dbReference type="Pfam" id="PF03467">
    <property type="entry name" value="Smg4_UPF3"/>
    <property type="match status" value="1"/>
</dbReference>